<accession>A0ABR1J2Z2</accession>
<reference evidence="2 3" key="1">
    <citation type="submission" date="2024-01" db="EMBL/GenBank/DDBJ databases">
        <title>A draft genome for the cacao thread blight pathogen Marasmiellus scandens.</title>
        <authorList>
            <person name="Baruah I.K."/>
            <person name="Leung J."/>
            <person name="Bukari Y."/>
            <person name="Amoako-Attah I."/>
            <person name="Meinhardt L.W."/>
            <person name="Bailey B.A."/>
            <person name="Cohen S.P."/>
        </authorList>
    </citation>
    <scope>NUCLEOTIDE SEQUENCE [LARGE SCALE GENOMIC DNA]</scope>
    <source>
        <strain evidence="2 3">GH-19</strain>
    </source>
</reference>
<feature type="compositionally biased region" description="Acidic residues" evidence="1">
    <location>
        <begin position="38"/>
        <end position="49"/>
    </location>
</feature>
<organism evidence="2 3">
    <name type="scientific">Marasmiellus scandens</name>
    <dbReference type="NCBI Taxonomy" id="2682957"/>
    <lineage>
        <taxon>Eukaryota</taxon>
        <taxon>Fungi</taxon>
        <taxon>Dikarya</taxon>
        <taxon>Basidiomycota</taxon>
        <taxon>Agaricomycotina</taxon>
        <taxon>Agaricomycetes</taxon>
        <taxon>Agaricomycetidae</taxon>
        <taxon>Agaricales</taxon>
        <taxon>Marasmiineae</taxon>
        <taxon>Omphalotaceae</taxon>
        <taxon>Marasmiellus</taxon>
    </lineage>
</organism>
<evidence type="ECO:0000313" key="2">
    <source>
        <dbReference type="EMBL" id="KAK7446701.1"/>
    </source>
</evidence>
<evidence type="ECO:0000256" key="1">
    <source>
        <dbReference type="SAM" id="MobiDB-lite"/>
    </source>
</evidence>
<feature type="region of interest" description="Disordered" evidence="1">
    <location>
        <begin position="1"/>
        <end position="49"/>
    </location>
</feature>
<sequence length="87" mass="9491">MPPITVPSPRQLDGLGRYPRPEKRNRVLETTPANGAEAEAEAEAGEEEDMETHLVELAMSLQHSEVEATIEAATTEAATCRMIITET</sequence>
<proteinExistence type="predicted"/>
<dbReference type="Proteomes" id="UP001498398">
    <property type="component" value="Unassembled WGS sequence"/>
</dbReference>
<dbReference type="EMBL" id="JBANRG010000043">
    <property type="protein sequence ID" value="KAK7446701.1"/>
    <property type="molecule type" value="Genomic_DNA"/>
</dbReference>
<gene>
    <name evidence="2" type="ORF">VKT23_014396</name>
</gene>
<evidence type="ECO:0000313" key="3">
    <source>
        <dbReference type="Proteomes" id="UP001498398"/>
    </source>
</evidence>
<keyword evidence="3" id="KW-1185">Reference proteome</keyword>
<name>A0ABR1J2Z2_9AGAR</name>
<comment type="caution">
    <text evidence="2">The sequence shown here is derived from an EMBL/GenBank/DDBJ whole genome shotgun (WGS) entry which is preliminary data.</text>
</comment>
<protein>
    <submittedName>
        <fullName evidence="2">Uncharacterized protein</fullName>
    </submittedName>
</protein>